<dbReference type="InterPro" id="IPR035595">
    <property type="entry name" value="UDP_glycos_trans_CS"/>
</dbReference>
<dbReference type="EMBL" id="HG739085">
    <property type="protein sequence ID" value="CDO97427.1"/>
    <property type="molecule type" value="Genomic_DNA"/>
</dbReference>
<name>A0A068TN25_COFCA</name>
<dbReference type="InParanoid" id="A0A068TN25"/>
<evidence type="ECO:0000313" key="5">
    <source>
        <dbReference type="Proteomes" id="UP000295252"/>
    </source>
</evidence>
<dbReference type="CDD" id="cd03784">
    <property type="entry name" value="GT1_Gtf-like"/>
    <property type="match status" value="1"/>
</dbReference>
<gene>
    <name evidence="4" type="ORF">GSCOC_T00014768001</name>
</gene>
<accession>A0A068TN25</accession>
<dbReference type="GO" id="GO:0080044">
    <property type="term" value="F:quercetin 7-O-glucosyltransferase activity"/>
    <property type="evidence" value="ECO:0007669"/>
    <property type="project" value="TreeGrafter"/>
</dbReference>
<proteinExistence type="inferred from homology"/>
<evidence type="ECO:0000313" key="4">
    <source>
        <dbReference type="EMBL" id="CDO97427.1"/>
    </source>
</evidence>
<dbReference type="OMA" id="CKWICNE"/>
<dbReference type="InterPro" id="IPR002213">
    <property type="entry name" value="UDP_glucos_trans"/>
</dbReference>
<keyword evidence="5" id="KW-1185">Reference proteome</keyword>
<dbReference type="GO" id="GO:0080043">
    <property type="term" value="F:quercetin 3-O-glucosyltransferase activity"/>
    <property type="evidence" value="ECO:0007669"/>
    <property type="project" value="TreeGrafter"/>
</dbReference>
<dbReference type="Gene3D" id="3.40.50.2000">
    <property type="entry name" value="Glycogen Phosphorylase B"/>
    <property type="match status" value="2"/>
</dbReference>
<dbReference type="FunFam" id="3.40.50.2000:FF:000027">
    <property type="entry name" value="Glycosyltransferase"/>
    <property type="match status" value="1"/>
</dbReference>
<dbReference type="PROSITE" id="PS00375">
    <property type="entry name" value="UDPGT"/>
    <property type="match status" value="1"/>
</dbReference>
<dbReference type="PANTHER" id="PTHR11926:SF1445">
    <property type="entry name" value="GLYCOSYLTRANSFERASE"/>
    <property type="match status" value="1"/>
</dbReference>
<dbReference type="AlphaFoldDB" id="A0A068TN25"/>
<comment type="similarity">
    <text evidence="1 3">Belongs to the UDP-glycosyltransferase family.</text>
</comment>
<sequence length="361" mass="40493">MSFALEAAEEIGVPGVLFRTANACSLMCYKRVEHLVKKGLVPLKDASYLTNGYLDTKMDWLPGMPEIRLRDFPSFIRTTDPDNIMLNFAITESARASQASALMINTFDSLEFDVLNSLSSMCPPIYAIGPLQLLFNQLPQDSHQSIGSNLWKEDAECIQWLNTKEANSVLYVNFGSIAVLTPEQLVEFAWGLANSNKSFLWILRPDLVVGDSAILPPEFAEETKERGMITGWCAQEQVLKHSSTGGFLTHSGWNSILESLCCGVPVICWPFFADQLINCRYSCQEWGIGMEIDTNVKRNEVEKIVRELIEGDKGREMKRKATDWKLKAEEATGLDSSSYLNFNRLVKEVILSKAKLEKGII</sequence>
<dbReference type="Proteomes" id="UP000295252">
    <property type="component" value="Chromosome IV"/>
</dbReference>
<dbReference type="Gramene" id="CDO97427">
    <property type="protein sequence ID" value="CDO97427"/>
    <property type="gene ID" value="GSCOC_T00014768001"/>
</dbReference>
<keyword evidence="3" id="KW-0328">Glycosyltransferase</keyword>
<evidence type="ECO:0000256" key="2">
    <source>
        <dbReference type="ARBA" id="ARBA00022679"/>
    </source>
</evidence>
<dbReference type="PhylomeDB" id="A0A068TN25"/>
<keyword evidence="2 3" id="KW-0808">Transferase</keyword>
<evidence type="ECO:0000256" key="1">
    <source>
        <dbReference type="ARBA" id="ARBA00009995"/>
    </source>
</evidence>
<reference evidence="5" key="1">
    <citation type="journal article" date="2014" name="Science">
        <title>The coffee genome provides insight into the convergent evolution of caffeine biosynthesis.</title>
        <authorList>
            <person name="Denoeud F."/>
            <person name="Carretero-Paulet L."/>
            <person name="Dereeper A."/>
            <person name="Droc G."/>
            <person name="Guyot R."/>
            <person name="Pietrella M."/>
            <person name="Zheng C."/>
            <person name="Alberti A."/>
            <person name="Anthony F."/>
            <person name="Aprea G."/>
            <person name="Aury J.M."/>
            <person name="Bento P."/>
            <person name="Bernard M."/>
            <person name="Bocs S."/>
            <person name="Campa C."/>
            <person name="Cenci A."/>
            <person name="Combes M.C."/>
            <person name="Crouzillat D."/>
            <person name="Da Silva C."/>
            <person name="Daddiego L."/>
            <person name="De Bellis F."/>
            <person name="Dussert S."/>
            <person name="Garsmeur O."/>
            <person name="Gayraud T."/>
            <person name="Guignon V."/>
            <person name="Jahn K."/>
            <person name="Jamilloux V."/>
            <person name="Joet T."/>
            <person name="Labadie K."/>
            <person name="Lan T."/>
            <person name="Leclercq J."/>
            <person name="Lepelley M."/>
            <person name="Leroy T."/>
            <person name="Li L.T."/>
            <person name="Librado P."/>
            <person name="Lopez L."/>
            <person name="Munoz A."/>
            <person name="Noel B."/>
            <person name="Pallavicini A."/>
            <person name="Perrotta G."/>
            <person name="Poncet V."/>
            <person name="Pot D."/>
            <person name="Priyono X."/>
            <person name="Rigoreau M."/>
            <person name="Rouard M."/>
            <person name="Rozas J."/>
            <person name="Tranchant-Dubreuil C."/>
            <person name="VanBuren R."/>
            <person name="Zhang Q."/>
            <person name="Andrade A.C."/>
            <person name="Argout X."/>
            <person name="Bertrand B."/>
            <person name="de Kochko A."/>
            <person name="Graziosi G."/>
            <person name="Henry R.J."/>
            <person name="Jayarama X."/>
            <person name="Ming R."/>
            <person name="Nagai C."/>
            <person name="Rounsley S."/>
            <person name="Sankoff D."/>
            <person name="Giuliano G."/>
            <person name="Albert V.A."/>
            <person name="Wincker P."/>
            <person name="Lashermes P."/>
        </authorList>
    </citation>
    <scope>NUCLEOTIDE SEQUENCE [LARGE SCALE GENOMIC DNA]</scope>
    <source>
        <strain evidence="5">cv. DH200-94</strain>
    </source>
</reference>
<protein>
    <submittedName>
        <fullName evidence="4">Uncharacterized protein</fullName>
    </submittedName>
</protein>
<dbReference type="PANTHER" id="PTHR11926">
    <property type="entry name" value="GLUCOSYL/GLUCURONOSYL TRANSFERASES"/>
    <property type="match status" value="1"/>
</dbReference>
<dbReference type="OrthoDB" id="5835829at2759"/>
<organism evidence="4 5">
    <name type="scientific">Coffea canephora</name>
    <name type="common">Robusta coffee</name>
    <dbReference type="NCBI Taxonomy" id="49390"/>
    <lineage>
        <taxon>Eukaryota</taxon>
        <taxon>Viridiplantae</taxon>
        <taxon>Streptophyta</taxon>
        <taxon>Embryophyta</taxon>
        <taxon>Tracheophyta</taxon>
        <taxon>Spermatophyta</taxon>
        <taxon>Magnoliopsida</taxon>
        <taxon>eudicotyledons</taxon>
        <taxon>Gunneridae</taxon>
        <taxon>Pentapetalae</taxon>
        <taxon>asterids</taxon>
        <taxon>lamiids</taxon>
        <taxon>Gentianales</taxon>
        <taxon>Rubiaceae</taxon>
        <taxon>Ixoroideae</taxon>
        <taxon>Gardenieae complex</taxon>
        <taxon>Bertiereae - Coffeeae clade</taxon>
        <taxon>Coffeeae</taxon>
        <taxon>Coffea</taxon>
    </lineage>
</organism>
<evidence type="ECO:0000256" key="3">
    <source>
        <dbReference type="RuleBase" id="RU003718"/>
    </source>
</evidence>
<dbReference type="Pfam" id="PF00201">
    <property type="entry name" value="UDPGT"/>
    <property type="match status" value="1"/>
</dbReference>
<dbReference type="SUPFAM" id="SSF53756">
    <property type="entry name" value="UDP-Glycosyltransferase/glycogen phosphorylase"/>
    <property type="match status" value="1"/>
</dbReference>